<dbReference type="InterPro" id="IPR004443">
    <property type="entry name" value="YjeF_N_dom"/>
</dbReference>
<feature type="binding site" evidence="18">
    <location>
        <position position="69"/>
    </location>
    <ligand>
        <name>K(+)</name>
        <dbReference type="ChEBI" id="CHEBI:29103"/>
    </ligand>
</feature>
<dbReference type="HAMAP" id="MF_01965">
    <property type="entry name" value="NADHX_dehydratase"/>
    <property type="match status" value="1"/>
</dbReference>
<evidence type="ECO:0000256" key="10">
    <source>
        <dbReference type="ARBA" id="ARBA00023027"/>
    </source>
</evidence>
<keyword evidence="10 17" id="KW-0520">NAD</keyword>
<comment type="function">
    <text evidence="14 19">Bifunctional enzyme that catalyzes the epimerization of the S- and R-forms of NAD(P)HX and the dehydration of the S-form of NAD(P)HX at the expense of ADP, which is converted to AMP. This allows the repair of both epimers of NAD(P)HX, a damaged form of NAD(P)H that is a result of enzymatic or heat-dependent hydration.</text>
</comment>
<feature type="domain" description="YjeF N-terminal" evidence="22">
    <location>
        <begin position="10"/>
        <end position="248"/>
    </location>
</feature>
<comment type="similarity">
    <text evidence="4 19">In the C-terminal section; belongs to the NnrD/CARKD family.</text>
</comment>
<evidence type="ECO:0000256" key="19">
    <source>
        <dbReference type="PIRNR" id="PIRNR017184"/>
    </source>
</evidence>
<feature type="binding site" evidence="17">
    <location>
        <position position="475"/>
    </location>
    <ligand>
        <name>(6S)-NADPHX</name>
        <dbReference type="ChEBI" id="CHEBI:64076"/>
    </ligand>
</feature>
<evidence type="ECO:0000256" key="17">
    <source>
        <dbReference type="HAMAP-Rule" id="MF_01965"/>
    </source>
</evidence>
<dbReference type="InterPro" id="IPR029056">
    <property type="entry name" value="Ribokinase-like"/>
</dbReference>
<dbReference type="PROSITE" id="PS51383">
    <property type="entry name" value="YJEF_C_3"/>
    <property type="match status" value="1"/>
</dbReference>
<dbReference type="Gene3D" id="3.40.50.10260">
    <property type="entry name" value="YjeF N-terminal domain"/>
    <property type="match status" value="1"/>
</dbReference>
<dbReference type="InterPro" id="IPR030677">
    <property type="entry name" value="Nnr"/>
</dbReference>
<comment type="caution">
    <text evidence="18">Lacks conserved residue(s) required for the propagation of feature annotation.</text>
</comment>
<comment type="catalytic activity">
    <reaction evidence="15 17 19">
        <text>(6S)-NADHX + ADP = AMP + phosphate + NADH + H(+)</text>
        <dbReference type="Rhea" id="RHEA:32223"/>
        <dbReference type="ChEBI" id="CHEBI:15378"/>
        <dbReference type="ChEBI" id="CHEBI:43474"/>
        <dbReference type="ChEBI" id="CHEBI:57945"/>
        <dbReference type="ChEBI" id="CHEBI:64074"/>
        <dbReference type="ChEBI" id="CHEBI:456215"/>
        <dbReference type="ChEBI" id="CHEBI:456216"/>
        <dbReference type="EC" id="4.2.1.136"/>
    </reaction>
</comment>
<evidence type="ECO:0000256" key="8">
    <source>
        <dbReference type="ARBA" id="ARBA00022857"/>
    </source>
</evidence>
<evidence type="ECO:0000256" key="3">
    <source>
        <dbReference type="ARBA" id="ARBA00006001"/>
    </source>
</evidence>
<feature type="region of interest" description="Disordered" evidence="20">
    <location>
        <begin position="112"/>
        <end position="138"/>
    </location>
</feature>
<dbReference type="EC" id="5.1.99.6" evidence="19"/>
<comment type="cofactor">
    <cofactor evidence="17">
        <name>Mg(2+)</name>
        <dbReference type="ChEBI" id="CHEBI:18420"/>
    </cofactor>
</comment>
<evidence type="ECO:0000256" key="5">
    <source>
        <dbReference type="ARBA" id="ARBA00022723"/>
    </source>
</evidence>
<comment type="similarity">
    <text evidence="3 19">In the N-terminal section; belongs to the NnrE/AIBP family.</text>
</comment>
<evidence type="ECO:0000256" key="4">
    <source>
        <dbReference type="ARBA" id="ARBA00009524"/>
    </source>
</evidence>
<dbReference type="PANTHER" id="PTHR12592">
    <property type="entry name" value="ATP-DEPENDENT (S)-NAD(P)H-HYDRATE DEHYDRATASE FAMILY MEMBER"/>
    <property type="match status" value="1"/>
</dbReference>
<evidence type="ECO:0000256" key="14">
    <source>
        <dbReference type="ARBA" id="ARBA00025153"/>
    </source>
</evidence>
<comment type="similarity">
    <text evidence="17">Belongs to the NnrD/CARKD family.</text>
</comment>
<dbReference type="SUPFAM" id="SSF64153">
    <property type="entry name" value="YjeF N-terminal domain-like"/>
    <property type="match status" value="1"/>
</dbReference>
<feature type="binding site" evidence="18">
    <location>
        <begin position="68"/>
        <end position="72"/>
    </location>
    <ligand>
        <name>(6S)-NADPHX</name>
        <dbReference type="ChEBI" id="CHEBI:64076"/>
    </ligand>
</feature>
<comment type="function">
    <text evidence="17">Catalyzes the dehydration of the S-form of NAD(P)HX at the expense of ADP, which is converted to AMP. Together with NAD(P)HX epimerase, which catalyzes the epimerization of the S- and R-forms, the enzyme allows the repair of both epimers of NAD(P)HX, a damaged form of NAD(P)H that is a result of enzymatic or heat-dependent hydration.</text>
</comment>
<feature type="domain" description="YjeF C-terminal" evidence="21">
    <location>
        <begin position="256"/>
        <end position="531"/>
    </location>
</feature>
<feature type="binding site" evidence="18">
    <location>
        <begin position="157"/>
        <end position="163"/>
    </location>
    <ligand>
        <name>(6S)-NADPHX</name>
        <dbReference type="ChEBI" id="CHEBI:64076"/>
    </ligand>
</feature>
<evidence type="ECO:0000256" key="13">
    <source>
        <dbReference type="ARBA" id="ARBA00023268"/>
    </source>
</evidence>
<reference evidence="23 24" key="1">
    <citation type="submission" date="2019-07" db="EMBL/GenBank/DDBJ databases">
        <title>Quadrisphaera sp. strain DD2A genome sequencing and assembly.</title>
        <authorList>
            <person name="Kim I."/>
        </authorList>
    </citation>
    <scope>NUCLEOTIDE SEQUENCE [LARGE SCALE GENOMIC DNA]</scope>
    <source>
        <strain evidence="23 24">DD2A</strain>
    </source>
</reference>
<feature type="binding site" evidence="17">
    <location>
        <position position="399"/>
    </location>
    <ligand>
        <name>(6S)-NADPHX</name>
        <dbReference type="ChEBI" id="CHEBI:64076"/>
    </ligand>
</feature>
<dbReference type="Pfam" id="PF01256">
    <property type="entry name" value="Carb_kinase"/>
    <property type="match status" value="1"/>
</dbReference>
<evidence type="ECO:0000256" key="20">
    <source>
        <dbReference type="SAM" id="MobiDB-lite"/>
    </source>
</evidence>
<keyword evidence="5 18" id="KW-0479">Metal-binding</keyword>
<comment type="catalytic activity">
    <reaction evidence="16 17 19">
        <text>(6S)-NADPHX + ADP = AMP + phosphate + NADPH + H(+)</text>
        <dbReference type="Rhea" id="RHEA:32235"/>
        <dbReference type="ChEBI" id="CHEBI:15378"/>
        <dbReference type="ChEBI" id="CHEBI:43474"/>
        <dbReference type="ChEBI" id="CHEBI:57783"/>
        <dbReference type="ChEBI" id="CHEBI:64076"/>
        <dbReference type="ChEBI" id="CHEBI:456215"/>
        <dbReference type="ChEBI" id="CHEBI:456216"/>
        <dbReference type="EC" id="4.2.1.136"/>
    </reaction>
</comment>
<sequence>MTTAHAVDAVRRAEAAADPHLASRPAGQDGPLMLRAAAGLAAVVAGEVRRRRGRLYGARVVLLVGTGSNGGDALHAGARLAAGGAQVTALLAGPRAHAGGLASLRAAGGRVLPGAASSGGPDRPGHQDDDRGRAAGASSAAEVALSGADVVLDGLLGTGGRPGLDAAAAGLVAAVPPAALVVAVDVPSGVDADSGELPRDAAGRPSCVHADLTVTFGTAKPALLLPPAARVVGRVVVVDIGLDPAALGPAAVEELDPEQAALLWPVPGPQDDKYSRGVLGVVAGGDTYTGAALLCTTAAVRAGAGMVRYVGPPRPTELVRQRLPEVVPGAGRVQAWAVGSGVDPDDDAQAGPLAQALAAAVDDGVPCLLDAGALPALAARVRAGGPLDPEGTAVLLTPHAGELARLLAELGREDGERVERSAVEERPLEHALRAARATGAVVLLKGSTTLLATPDGRVRAQTDGPGWLGTAGAGDVLAGIAGVLLAAGLAPFDAGALATAVHGRAAAVASAGGPLHAEAVALAVPGVVAHLLTRREWPA</sequence>
<keyword evidence="7 17" id="KW-0067">ATP-binding</keyword>
<evidence type="ECO:0000259" key="21">
    <source>
        <dbReference type="PROSITE" id="PS51383"/>
    </source>
</evidence>
<dbReference type="Gene3D" id="3.40.1190.20">
    <property type="match status" value="1"/>
</dbReference>
<dbReference type="CDD" id="cd01171">
    <property type="entry name" value="YXKO-related"/>
    <property type="match status" value="1"/>
</dbReference>
<proteinExistence type="inferred from homology"/>
<evidence type="ECO:0000256" key="15">
    <source>
        <dbReference type="ARBA" id="ARBA00048238"/>
    </source>
</evidence>
<dbReference type="Pfam" id="PF03853">
    <property type="entry name" value="YjeF_N"/>
    <property type="match status" value="1"/>
</dbReference>
<dbReference type="GO" id="GO:0005524">
    <property type="term" value="F:ATP binding"/>
    <property type="evidence" value="ECO:0007669"/>
    <property type="project" value="UniProtKB-UniRule"/>
</dbReference>
<keyword evidence="6 17" id="KW-0547">Nucleotide-binding</keyword>
<dbReference type="PANTHER" id="PTHR12592:SF0">
    <property type="entry name" value="ATP-DEPENDENT (S)-NAD(P)H-HYDRATE DEHYDRATASE"/>
    <property type="match status" value="1"/>
</dbReference>
<evidence type="ECO:0000259" key="22">
    <source>
        <dbReference type="PROSITE" id="PS51385"/>
    </source>
</evidence>
<feature type="binding site" evidence="18">
    <location>
        <position position="185"/>
    </location>
    <ligand>
        <name>(6S)-NADPHX</name>
        <dbReference type="ChEBI" id="CHEBI:64076"/>
    </ligand>
</feature>
<evidence type="ECO:0000256" key="1">
    <source>
        <dbReference type="ARBA" id="ARBA00000013"/>
    </source>
</evidence>
<feature type="binding site" evidence="17">
    <location>
        <position position="291"/>
    </location>
    <ligand>
        <name>(6S)-NADPHX</name>
        <dbReference type="ChEBI" id="CHEBI:64076"/>
    </ligand>
</feature>
<keyword evidence="12 17" id="KW-0456">Lyase</keyword>
<evidence type="ECO:0000256" key="11">
    <source>
        <dbReference type="ARBA" id="ARBA00023235"/>
    </source>
</evidence>
<dbReference type="OrthoDB" id="9806925at2"/>
<evidence type="ECO:0000256" key="16">
    <source>
        <dbReference type="ARBA" id="ARBA00049209"/>
    </source>
</evidence>
<keyword evidence="13" id="KW-0511">Multifunctional enzyme</keyword>
<dbReference type="EC" id="4.2.1.136" evidence="19"/>
<dbReference type="SUPFAM" id="SSF53613">
    <property type="entry name" value="Ribokinase-like"/>
    <property type="match status" value="1"/>
</dbReference>
<comment type="cofactor">
    <cofactor evidence="18 19">
        <name>K(+)</name>
        <dbReference type="ChEBI" id="CHEBI:29103"/>
    </cofactor>
    <text evidence="18 19">Binds 1 potassium ion per subunit.</text>
</comment>
<keyword evidence="24" id="KW-1185">Reference proteome</keyword>
<evidence type="ECO:0000256" key="9">
    <source>
        <dbReference type="ARBA" id="ARBA00022958"/>
    </source>
</evidence>
<organism evidence="23 24">
    <name type="scientific">Quadrisphaera setariae</name>
    <dbReference type="NCBI Taxonomy" id="2593304"/>
    <lineage>
        <taxon>Bacteria</taxon>
        <taxon>Bacillati</taxon>
        <taxon>Actinomycetota</taxon>
        <taxon>Actinomycetes</taxon>
        <taxon>Kineosporiales</taxon>
        <taxon>Kineosporiaceae</taxon>
        <taxon>Quadrisphaera</taxon>
    </lineage>
</organism>
<evidence type="ECO:0000313" key="24">
    <source>
        <dbReference type="Proteomes" id="UP000321234"/>
    </source>
</evidence>
<evidence type="ECO:0000313" key="23">
    <source>
        <dbReference type="EMBL" id="TXR57823.1"/>
    </source>
</evidence>
<dbReference type="PIRSF" id="PIRSF017184">
    <property type="entry name" value="Nnr"/>
    <property type="match status" value="1"/>
</dbReference>
<dbReference type="GO" id="GO:0046496">
    <property type="term" value="P:nicotinamide nucleotide metabolic process"/>
    <property type="evidence" value="ECO:0007669"/>
    <property type="project" value="UniProtKB-UniRule"/>
</dbReference>
<evidence type="ECO:0000256" key="7">
    <source>
        <dbReference type="ARBA" id="ARBA00022840"/>
    </source>
</evidence>
<dbReference type="GO" id="GO:0110051">
    <property type="term" value="P:metabolite repair"/>
    <property type="evidence" value="ECO:0007669"/>
    <property type="project" value="TreeGrafter"/>
</dbReference>
<dbReference type="PROSITE" id="PS51385">
    <property type="entry name" value="YJEF_N"/>
    <property type="match status" value="1"/>
</dbReference>
<feature type="binding site" evidence="17">
    <location>
        <begin position="445"/>
        <end position="449"/>
    </location>
    <ligand>
        <name>AMP</name>
        <dbReference type="ChEBI" id="CHEBI:456215"/>
    </ligand>
</feature>
<dbReference type="EMBL" id="VKAC01000001">
    <property type="protein sequence ID" value="TXR57823.1"/>
    <property type="molecule type" value="Genomic_DNA"/>
</dbReference>
<dbReference type="RefSeq" id="WP_147924435.1">
    <property type="nucleotide sequence ID" value="NZ_VKAC01000001.1"/>
</dbReference>
<feature type="binding site" evidence="17">
    <location>
        <position position="474"/>
    </location>
    <ligand>
        <name>AMP</name>
        <dbReference type="ChEBI" id="CHEBI:456215"/>
    </ligand>
</feature>
<comment type="catalytic activity">
    <reaction evidence="1 18 19">
        <text>(6R)-NADHX = (6S)-NADHX</text>
        <dbReference type="Rhea" id="RHEA:32215"/>
        <dbReference type="ChEBI" id="CHEBI:64074"/>
        <dbReference type="ChEBI" id="CHEBI:64075"/>
        <dbReference type="EC" id="5.1.99.6"/>
    </reaction>
</comment>
<gene>
    <name evidence="18" type="primary">nnrE</name>
    <name evidence="17" type="synonym">nnrD</name>
    <name evidence="23" type="ORF">FMM08_00740</name>
</gene>
<dbReference type="GO" id="GO:0052855">
    <property type="term" value="F:ADP-dependent NAD(P)H-hydrate dehydratase activity"/>
    <property type="evidence" value="ECO:0007669"/>
    <property type="project" value="UniProtKB-UniRule"/>
</dbReference>
<feature type="binding site" evidence="18">
    <location>
        <position position="153"/>
    </location>
    <ligand>
        <name>K(+)</name>
        <dbReference type="ChEBI" id="CHEBI:29103"/>
    </ligand>
</feature>
<feature type="compositionally biased region" description="Basic and acidic residues" evidence="20">
    <location>
        <begin position="123"/>
        <end position="133"/>
    </location>
</feature>
<dbReference type="GO" id="GO:0046872">
    <property type="term" value="F:metal ion binding"/>
    <property type="evidence" value="ECO:0007669"/>
    <property type="project" value="UniProtKB-UniRule"/>
</dbReference>
<name>A0A5C8ZKY7_9ACTN</name>
<evidence type="ECO:0000256" key="2">
    <source>
        <dbReference type="ARBA" id="ARBA00000909"/>
    </source>
</evidence>
<evidence type="ECO:0000256" key="18">
    <source>
        <dbReference type="HAMAP-Rule" id="MF_01966"/>
    </source>
</evidence>
<keyword evidence="8 17" id="KW-0521">NADP</keyword>
<dbReference type="HAMAP" id="MF_01966">
    <property type="entry name" value="NADHX_epimerase"/>
    <property type="match status" value="1"/>
</dbReference>
<comment type="caution">
    <text evidence="23">The sequence shown here is derived from an EMBL/GenBank/DDBJ whole genome shotgun (WGS) entry which is preliminary data.</text>
</comment>
<dbReference type="GO" id="GO:0052856">
    <property type="term" value="F:NAD(P)HX epimerase activity"/>
    <property type="evidence" value="ECO:0007669"/>
    <property type="project" value="UniProtKB-UniRule"/>
</dbReference>
<protein>
    <recommendedName>
        <fullName evidence="19">Bifunctional NAD(P)H-hydrate repair enzyme</fullName>
    </recommendedName>
    <alternativeName>
        <fullName evidence="19">Nicotinamide nucleotide repair protein</fullName>
    </alternativeName>
    <domain>
        <recommendedName>
            <fullName evidence="19">ADP-dependent (S)-NAD(P)H-hydrate dehydratase</fullName>
            <ecNumber evidence="19">4.2.1.136</ecNumber>
        </recommendedName>
        <alternativeName>
            <fullName evidence="19">ADP-dependent NAD(P)HX dehydratase</fullName>
        </alternativeName>
    </domain>
    <domain>
        <recommendedName>
            <fullName evidence="19">NAD(P)H-hydrate epimerase</fullName>
            <ecNumber evidence="19">5.1.99.6</ecNumber>
        </recommendedName>
    </domain>
</protein>
<comment type="subunit">
    <text evidence="17">Homotetramer.</text>
</comment>
<comment type="similarity">
    <text evidence="18">Belongs to the NnrE/AIBP family.</text>
</comment>
<keyword evidence="9 18" id="KW-0630">Potassium</keyword>
<evidence type="ECO:0000256" key="6">
    <source>
        <dbReference type="ARBA" id="ARBA00022741"/>
    </source>
</evidence>
<dbReference type="Proteomes" id="UP000321234">
    <property type="component" value="Unassembled WGS sequence"/>
</dbReference>
<comment type="catalytic activity">
    <reaction evidence="2 18 19">
        <text>(6R)-NADPHX = (6S)-NADPHX</text>
        <dbReference type="Rhea" id="RHEA:32227"/>
        <dbReference type="ChEBI" id="CHEBI:64076"/>
        <dbReference type="ChEBI" id="CHEBI:64077"/>
        <dbReference type="EC" id="5.1.99.6"/>
    </reaction>
</comment>
<evidence type="ECO:0000256" key="12">
    <source>
        <dbReference type="ARBA" id="ARBA00023239"/>
    </source>
</evidence>
<dbReference type="AlphaFoldDB" id="A0A5C8ZKY7"/>
<keyword evidence="11 18" id="KW-0413">Isomerase</keyword>
<dbReference type="InterPro" id="IPR000631">
    <property type="entry name" value="CARKD"/>
</dbReference>
<comment type="function">
    <text evidence="18">Catalyzes the epimerization of the S- and R-forms of NAD(P)HX, a damaged form of NAD(P)H that is a result of enzymatic or heat-dependent hydration. This is a prerequisite for the S-specific NAD(P)H-hydrate dehydratase to allow the repair of both epimers of NAD(P)HX.</text>
</comment>
<feature type="binding site" evidence="18">
    <location>
        <position position="188"/>
    </location>
    <ligand>
        <name>K(+)</name>
        <dbReference type="ChEBI" id="CHEBI:29103"/>
    </ligand>
</feature>
<feature type="binding site" evidence="17">
    <location>
        <position position="341"/>
    </location>
    <ligand>
        <name>(6S)-NADPHX</name>
        <dbReference type="ChEBI" id="CHEBI:64076"/>
    </ligand>
</feature>
<accession>A0A5C8ZKY7</accession>
<dbReference type="InterPro" id="IPR036652">
    <property type="entry name" value="YjeF_N_dom_sf"/>
</dbReference>